<keyword evidence="2" id="KW-0560">Oxidoreductase</keyword>
<dbReference type="PROSITE" id="PS00080">
    <property type="entry name" value="MULTICOPPER_OXIDASE2"/>
    <property type="match status" value="1"/>
</dbReference>
<organism evidence="6 7">
    <name type="scientific">Candidatus Defluviibacterium haderslevense</name>
    <dbReference type="NCBI Taxonomy" id="2981993"/>
    <lineage>
        <taxon>Bacteria</taxon>
        <taxon>Pseudomonadati</taxon>
        <taxon>Bacteroidota</taxon>
        <taxon>Saprospiria</taxon>
        <taxon>Saprospirales</taxon>
        <taxon>Saprospiraceae</taxon>
        <taxon>Candidatus Defluviibacterium</taxon>
    </lineage>
</organism>
<dbReference type="Pfam" id="PF07732">
    <property type="entry name" value="Cu-oxidase_3"/>
    <property type="match status" value="1"/>
</dbReference>
<dbReference type="GO" id="GO:0005507">
    <property type="term" value="F:copper ion binding"/>
    <property type="evidence" value="ECO:0007669"/>
    <property type="project" value="InterPro"/>
</dbReference>
<feature type="domain" description="Plastocyanin-like" evidence="3">
    <location>
        <begin position="222"/>
        <end position="291"/>
    </location>
</feature>
<dbReference type="Gene3D" id="2.60.40.420">
    <property type="entry name" value="Cupredoxins - blue copper proteins"/>
    <property type="match status" value="3"/>
</dbReference>
<evidence type="ECO:0000259" key="5">
    <source>
        <dbReference type="Pfam" id="PF07732"/>
    </source>
</evidence>
<evidence type="ECO:0000313" key="7">
    <source>
        <dbReference type="Proteomes" id="UP000808349"/>
    </source>
</evidence>
<dbReference type="Proteomes" id="UP000808349">
    <property type="component" value="Unassembled WGS sequence"/>
</dbReference>
<dbReference type="Pfam" id="PF00394">
    <property type="entry name" value="Cu-oxidase"/>
    <property type="match status" value="1"/>
</dbReference>
<dbReference type="InterPro" id="IPR045087">
    <property type="entry name" value="Cu-oxidase_fam"/>
</dbReference>
<evidence type="ECO:0000313" key="6">
    <source>
        <dbReference type="EMBL" id="MBK9716910.1"/>
    </source>
</evidence>
<dbReference type="InterPro" id="IPR001117">
    <property type="entry name" value="Cu-oxidase_2nd"/>
</dbReference>
<dbReference type="GO" id="GO:0016491">
    <property type="term" value="F:oxidoreductase activity"/>
    <property type="evidence" value="ECO:0007669"/>
    <property type="project" value="UniProtKB-KW"/>
</dbReference>
<protein>
    <submittedName>
        <fullName evidence="6">Multicopper oxidase family protein</fullName>
    </submittedName>
</protein>
<dbReference type="PROSITE" id="PS00079">
    <property type="entry name" value="MULTICOPPER_OXIDASE1"/>
    <property type="match status" value="1"/>
</dbReference>
<evidence type="ECO:0000259" key="3">
    <source>
        <dbReference type="Pfam" id="PF00394"/>
    </source>
</evidence>
<dbReference type="InterPro" id="IPR008972">
    <property type="entry name" value="Cupredoxin"/>
</dbReference>
<dbReference type="InterPro" id="IPR033138">
    <property type="entry name" value="Cu_oxidase_CS"/>
</dbReference>
<sequence>MKMIKMLCIILLGSFIFIKCHNSDELSNSLARKVIEQAFNNPIAIPPIIDATNASFEAKSNTINVDGKSINTLGYGGASILGPTLKIQQGAIFNLAFTNQLSEPTNIHWHGLVAPPLQDGYPTDVTNPGGTFNYKFKVNDRPGTYWYHPHPDMSTASQAYRGLAGFFIISSPEEKALNLPEGQYDIPLVVQDKRLTNGLTYNPNNDDRTIGLFGESILVNGTMGPFLDVATRTYRLRLLNGSNARIYNFSLSNGAKFNLIGTDGGLIDSPKEMSSVLLSPGERADILVNFGSIAMDSSVFLVSNTFSGAYAQGYQMFKLMKFIVKKVETDPFVIPTVLMPVEKLLQSESVATRKFSIGHDGMGHNGMSHGGSSGPVMHPLDGKFFDPNRRDEVVRAGTIEIWEFDNSIGTETHPMHLHGLQFQVLKRTGGRAMLEPWELGWKDTVLAFPGEKVSIIIRFPDNKGKFVFHCHNLEHEDAGMMLNFEIQ</sequence>
<dbReference type="SUPFAM" id="SSF49503">
    <property type="entry name" value="Cupredoxins"/>
    <property type="match status" value="3"/>
</dbReference>
<dbReference type="InterPro" id="IPR002355">
    <property type="entry name" value="Cu_oxidase_Cu_BS"/>
</dbReference>
<evidence type="ECO:0000256" key="1">
    <source>
        <dbReference type="ARBA" id="ARBA00022723"/>
    </source>
</evidence>
<evidence type="ECO:0000259" key="4">
    <source>
        <dbReference type="Pfam" id="PF07731"/>
    </source>
</evidence>
<gene>
    <name evidence="6" type="ORF">IPO85_05235</name>
</gene>
<name>A0A9D7S6S2_9BACT</name>
<feature type="domain" description="Plastocyanin-like" evidence="5">
    <location>
        <begin position="59"/>
        <end position="173"/>
    </location>
</feature>
<feature type="domain" description="Plastocyanin-like" evidence="4">
    <location>
        <begin position="378"/>
        <end position="486"/>
    </location>
</feature>
<dbReference type="EMBL" id="JADKFW010000004">
    <property type="protein sequence ID" value="MBK9716910.1"/>
    <property type="molecule type" value="Genomic_DNA"/>
</dbReference>
<accession>A0A9D7S6S2</accession>
<dbReference type="AlphaFoldDB" id="A0A9D7S6S2"/>
<evidence type="ECO:0000256" key="2">
    <source>
        <dbReference type="ARBA" id="ARBA00023002"/>
    </source>
</evidence>
<comment type="caution">
    <text evidence="6">The sequence shown here is derived from an EMBL/GenBank/DDBJ whole genome shotgun (WGS) entry which is preliminary data.</text>
</comment>
<reference evidence="6 7" key="1">
    <citation type="submission" date="2020-10" db="EMBL/GenBank/DDBJ databases">
        <title>Connecting structure to function with the recovery of over 1000 high-quality activated sludge metagenome-assembled genomes encoding full-length rRNA genes using long-read sequencing.</title>
        <authorList>
            <person name="Singleton C.M."/>
            <person name="Petriglieri F."/>
            <person name="Kristensen J.M."/>
            <person name="Kirkegaard R.H."/>
            <person name="Michaelsen T.Y."/>
            <person name="Andersen M.H."/>
            <person name="Karst S.M."/>
            <person name="Dueholm M.S."/>
            <person name="Nielsen P.H."/>
            <person name="Albertsen M."/>
        </authorList>
    </citation>
    <scope>NUCLEOTIDE SEQUENCE [LARGE SCALE GENOMIC DNA]</scope>
    <source>
        <strain evidence="6">Ribe_18-Q3-R11-54_BAT3C.373</strain>
    </source>
</reference>
<dbReference type="Pfam" id="PF07731">
    <property type="entry name" value="Cu-oxidase_2"/>
    <property type="match status" value="1"/>
</dbReference>
<proteinExistence type="predicted"/>
<dbReference type="InterPro" id="IPR011706">
    <property type="entry name" value="Cu-oxidase_C"/>
</dbReference>
<dbReference type="InterPro" id="IPR011707">
    <property type="entry name" value="Cu-oxidase-like_N"/>
</dbReference>
<keyword evidence="1" id="KW-0479">Metal-binding</keyword>
<dbReference type="PANTHER" id="PTHR48267">
    <property type="entry name" value="CUPREDOXIN SUPERFAMILY PROTEIN"/>
    <property type="match status" value="1"/>
</dbReference>
<dbReference type="PANTHER" id="PTHR48267:SF1">
    <property type="entry name" value="BILIRUBIN OXIDASE"/>
    <property type="match status" value="1"/>
</dbReference>